<protein>
    <submittedName>
        <fullName evidence="2">Uncharacterized protein</fullName>
    </submittedName>
</protein>
<dbReference type="AlphaFoldDB" id="A0A7J7TDV1"/>
<sequence length="191" mass="20940">MENPVQWRQGRRRHADNDPKPCGQNTACAAEQSRGSLQEERSPRTTALRFGRGGPGMPLPVSPSRWLPALVTREREAPSRSANVMWHHVLPGSTLQAFLESGLFSQVDSGVWRKGLRVVLMQVGKPVTLANPLPCPSMHTLRQSRKAGPGGLQGQRREGTCSKSHGPSNFRPLNRQASVSRARSITLEGLP</sequence>
<evidence type="ECO:0000256" key="1">
    <source>
        <dbReference type="SAM" id="MobiDB-lite"/>
    </source>
</evidence>
<comment type="caution">
    <text evidence="2">The sequence shown here is derived from an EMBL/GenBank/DDBJ whole genome shotgun (WGS) entry which is preliminary data.</text>
</comment>
<organism evidence="2 3">
    <name type="scientific">Rhinolophus ferrumequinum</name>
    <name type="common">Greater horseshoe bat</name>
    <dbReference type="NCBI Taxonomy" id="59479"/>
    <lineage>
        <taxon>Eukaryota</taxon>
        <taxon>Metazoa</taxon>
        <taxon>Chordata</taxon>
        <taxon>Craniata</taxon>
        <taxon>Vertebrata</taxon>
        <taxon>Euteleostomi</taxon>
        <taxon>Mammalia</taxon>
        <taxon>Eutheria</taxon>
        <taxon>Laurasiatheria</taxon>
        <taxon>Chiroptera</taxon>
        <taxon>Yinpterochiroptera</taxon>
        <taxon>Rhinolophoidea</taxon>
        <taxon>Rhinolophidae</taxon>
        <taxon>Rhinolophinae</taxon>
        <taxon>Rhinolophus</taxon>
    </lineage>
</organism>
<proteinExistence type="predicted"/>
<gene>
    <name evidence="2" type="ORF">mRhiFer1_008933</name>
</gene>
<dbReference type="EMBL" id="JACAGC010000020">
    <property type="protein sequence ID" value="KAF6298891.1"/>
    <property type="molecule type" value="Genomic_DNA"/>
</dbReference>
<reference evidence="2 3" key="1">
    <citation type="journal article" date="2020" name="Nature">
        <title>Six reference-quality genomes reveal evolution of bat adaptations.</title>
        <authorList>
            <person name="Jebb D."/>
            <person name="Huang Z."/>
            <person name="Pippel M."/>
            <person name="Hughes G.M."/>
            <person name="Lavrichenko K."/>
            <person name="Devanna P."/>
            <person name="Winkler S."/>
            <person name="Jermiin L.S."/>
            <person name="Skirmuntt E.C."/>
            <person name="Katzourakis A."/>
            <person name="Burkitt-Gray L."/>
            <person name="Ray D.A."/>
            <person name="Sullivan K.A.M."/>
            <person name="Roscito J.G."/>
            <person name="Kirilenko B.M."/>
            <person name="Davalos L.M."/>
            <person name="Corthals A.P."/>
            <person name="Power M.L."/>
            <person name="Jones G."/>
            <person name="Ransome R.D."/>
            <person name="Dechmann D.K.N."/>
            <person name="Locatelli A.G."/>
            <person name="Puechmaille S.J."/>
            <person name="Fedrigo O."/>
            <person name="Jarvis E.D."/>
            <person name="Hiller M."/>
            <person name="Vernes S.C."/>
            <person name="Myers E.W."/>
            <person name="Teeling E.C."/>
        </authorList>
    </citation>
    <scope>NUCLEOTIDE SEQUENCE [LARGE SCALE GENOMIC DNA]</scope>
    <source>
        <strain evidence="2">MRhiFer1</strain>
        <tissue evidence="2">Lung</tissue>
    </source>
</reference>
<accession>A0A7J7TDV1</accession>
<dbReference type="Proteomes" id="UP000585614">
    <property type="component" value="Unassembled WGS sequence"/>
</dbReference>
<feature type="region of interest" description="Disordered" evidence="1">
    <location>
        <begin position="1"/>
        <end position="61"/>
    </location>
</feature>
<evidence type="ECO:0000313" key="2">
    <source>
        <dbReference type="EMBL" id="KAF6298891.1"/>
    </source>
</evidence>
<evidence type="ECO:0000313" key="3">
    <source>
        <dbReference type="Proteomes" id="UP000585614"/>
    </source>
</evidence>
<name>A0A7J7TDV1_RHIFE</name>
<feature type="region of interest" description="Disordered" evidence="1">
    <location>
        <begin position="135"/>
        <end position="191"/>
    </location>
</feature>